<reference evidence="1" key="1">
    <citation type="submission" date="2020-04" db="EMBL/GenBank/DDBJ databases">
        <authorList>
            <person name="Alioto T."/>
            <person name="Alioto T."/>
            <person name="Gomez Garrido J."/>
        </authorList>
    </citation>
    <scope>NUCLEOTIDE SEQUENCE</scope>
    <source>
        <strain evidence="1">A484AB</strain>
    </source>
</reference>
<protein>
    <submittedName>
        <fullName evidence="1">Uncharacterized protein</fullName>
    </submittedName>
</protein>
<dbReference type="Proteomes" id="UP001152795">
    <property type="component" value="Unassembled WGS sequence"/>
</dbReference>
<keyword evidence="2" id="KW-1185">Reference proteome</keyword>
<feature type="non-terminal residue" evidence="1">
    <location>
        <position position="89"/>
    </location>
</feature>
<comment type="caution">
    <text evidence="1">The sequence shown here is derived from an EMBL/GenBank/DDBJ whole genome shotgun (WGS) entry which is preliminary data.</text>
</comment>
<feature type="non-terminal residue" evidence="1">
    <location>
        <position position="1"/>
    </location>
</feature>
<organism evidence="1 2">
    <name type="scientific">Paramuricea clavata</name>
    <name type="common">Red gorgonian</name>
    <name type="synonym">Violescent sea-whip</name>
    <dbReference type="NCBI Taxonomy" id="317549"/>
    <lineage>
        <taxon>Eukaryota</taxon>
        <taxon>Metazoa</taxon>
        <taxon>Cnidaria</taxon>
        <taxon>Anthozoa</taxon>
        <taxon>Octocorallia</taxon>
        <taxon>Malacalcyonacea</taxon>
        <taxon>Plexauridae</taxon>
        <taxon>Paramuricea</taxon>
    </lineage>
</organism>
<dbReference type="EMBL" id="CACRXK020002749">
    <property type="protein sequence ID" value="CAB3995856.1"/>
    <property type="molecule type" value="Genomic_DNA"/>
</dbReference>
<gene>
    <name evidence="1" type="ORF">PACLA_8A022065</name>
</gene>
<accession>A0A7D9I2E4</accession>
<sequence length="89" mass="9770">SNITNMTEQWNQIVHAGSRQGLVEYAKLTQGVLAVGKTALKFALTQTKITENLNNPLSVSSSQLHFLNAYNSVQSPNCTQRCLSGRANY</sequence>
<evidence type="ECO:0000313" key="1">
    <source>
        <dbReference type="EMBL" id="CAB3995856.1"/>
    </source>
</evidence>
<evidence type="ECO:0000313" key="2">
    <source>
        <dbReference type="Proteomes" id="UP001152795"/>
    </source>
</evidence>
<dbReference type="AlphaFoldDB" id="A0A7D9I2E4"/>
<proteinExistence type="predicted"/>
<name>A0A7D9I2E4_PARCT</name>